<dbReference type="InterPro" id="IPR011335">
    <property type="entry name" value="Restrct_endonuc-II-like"/>
</dbReference>
<dbReference type="PANTHER" id="PTHR34107">
    <property type="entry name" value="SLL0198 PROTEIN-RELATED"/>
    <property type="match status" value="1"/>
</dbReference>
<keyword evidence="2" id="KW-0255">Endonuclease</keyword>
<evidence type="ECO:0000259" key="1">
    <source>
        <dbReference type="Pfam" id="PF05685"/>
    </source>
</evidence>
<feature type="domain" description="Putative restriction endonuclease" evidence="1">
    <location>
        <begin position="17"/>
        <end position="186"/>
    </location>
</feature>
<dbReference type="CDD" id="cd06260">
    <property type="entry name" value="DUF820-like"/>
    <property type="match status" value="1"/>
</dbReference>
<reference evidence="2 3" key="1">
    <citation type="submission" date="2021-03" db="EMBL/GenBank/DDBJ databases">
        <authorList>
            <person name="Grouzdev D.S."/>
        </authorList>
    </citation>
    <scope>NUCLEOTIDE SEQUENCE [LARGE SCALE GENOMIC DNA]</scope>
    <source>
        <strain evidence="2 3">M50-1</strain>
    </source>
</reference>
<accession>A0ABS4DCW3</accession>
<evidence type="ECO:0000313" key="2">
    <source>
        <dbReference type="EMBL" id="MBP1467280.1"/>
    </source>
</evidence>
<keyword evidence="2" id="KW-0540">Nuclease</keyword>
<evidence type="ECO:0000313" key="3">
    <source>
        <dbReference type="Proteomes" id="UP001193081"/>
    </source>
</evidence>
<gene>
    <name evidence="2" type="ORF">EYB53_016325</name>
</gene>
<dbReference type="InterPro" id="IPR012296">
    <property type="entry name" value="Nuclease_put_TT1808"/>
</dbReference>
<sequence length="192" mass="21351">MVEATIAIHPHWTVDLLRQMPQVAGERYELIQGELHVTTQPHTRHQIACTRLATELNNWSQPTGVGIAIGAPGLVYADNEAVAPDVVWVSHQRLAELLGDDGKLHGSPELIVEVLSPGKANEVRDRELKLELYARHGVREYWIADWRTSSISVYRWVEADFALVETLQSGETLTSPLLPGFACAVERLFALA</sequence>
<dbReference type="EMBL" id="SIJK02000031">
    <property type="protein sequence ID" value="MBP1467280.1"/>
    <property type="molecule type" value="Genomic_DNA"/>
</dbReference>
<proteinExistence type="predicted"/>
<dbReference type="PANTHER" id="PTHR34107:SF4">
    <property type="entry name" value="SLL1222 PROTEIN"/>
    <property type="match status" value="1"/>
</dbReference>
<keyword evidence="2" id="KW-0378">Hydrolase</keyword>
<keyword evidence="3" id="KW-1185">Reference proteome</keyword>
<dbReference type="Proteomes" id="UP001193081">
    <property type="component" value="Unassembled WGS sequence"/>
</dbReference>
<dbReference type="Pfam" id="PF05685">
    <property type="entry name" value="Uma2"/>
    <property type="match status" value="1"/>
</dbReference>
<organism evidence="2 3">
    <name type="scientific">Candidatus Chloroploca mongolica</name>
    <dbReference type="NCBI Taxonomy" id="2528176"/>
    <lineage>
        <taxon>Bacteria</taxon>
        <taxon>Bacillati</taxon>
        <taxon>Chloroflexota</taxon>
        <taxon>Chloroflexia</taxon>
        <taxon>Chloroflexales</taxon>
        <taxon>Chloroflexineae</taxon>
        <taxon>Oscillochloridaceae</taxon>
        <taxon>Candidatus Chloroploca</taxon>
    </lineage>
</organism>
<dbReference type="InterPro" id="IPR008538">
    <property type="entry name" value="Uma2"/>
</dbReference>
<dbReference type="SUPFAM" id="SSF52980">
    <property type="entry name" value="Restriction endonuclease-like"/>
    <property type="match status" value="1"/>
</dbReference>
<dbReference type="GO" id="GO:0004519">
    <property type="term" value="F:endonuclease activity"/>
    <property type="evidence" value="ECO:0007669"/>
    <property type="project" value="UniProtKB-KW"/>
</dbReference>
<comment type="caution">
    <text evidence="2">The sequence shown here is derived from an EMBL/GenBank/DDBJ whole genome shotgun (WGS) entry which is preliminary data.</text>
</comment>
<dbReference type="RefSeq" id="WP_135479486.1">
    <property type="nucleotide sequence ID" value="NZ_SIJK02000031.1"/>
</dbReference>
<dbReference type="Gene3D" id="3.90.1570.10">
    <property type="entry name" value="tt1808, chain A"/>
    <property type="match status" value="1"/>
</dbReference>
<protein>
    <submittedName>
        <fullName evidence="2">Uma2 family endonuclease</fullName>
    </submittedName>
</protein>
<name>A0ABS4DCW3_9CHLR</name>